<evidence type="ECO:0000313" key="1">
    <source>
        <dbReference type="EMBL" id="WOT02634.1"/>
    </source>
</evidence>
<evidence type="ECO:0000313" key="2">
    <source>
        <dbReference type="Proteomes" id="UP000234560"/>
    </source>
</evidence>
<sequence length="74" mass="8329">MRLPNKLYTFDESTLANFPRILNHLDNPMRLIDLHFDLVKQVGGTAELIEALTLLLALRKITIDVENGVIALAD</sequence>
<name>A0AAF0YVG0_9CORY</name>
<accession>A0AAF0YVG0</accession>
<dbReference type="EMBL" id="CP136958">
    <property type="protein sequence ID" value="WOT02634.1"/>
    <property type="molecule type" value="Genomic_DNA"/>
</dbReference>
<dbReference type="AlphaFoldDB" id="A0AAF0YVG0"/>
<protein>
    <submittedName>
        <fullName evidence="1">ABC-three component system middle component 7</fullName>
    </submittedName>
</protein>
<dbReference type="KEGG" id="cpyr:CYJ47_02350"/>
<reference evidence="1" key="2">
    <citation type="submission" date="2023-10" db="EMBL/GenBank/DDBJ databases">
        <authorList>
            <person name="Choi B."/>
        </authorList>
    </citation>
    <scope>NUCLEOTIDE SEQUENCE</scope>
    <source>
        <strain evidence="1">UMB0763</strain>
    </source>
</reference>
<gene>
    <name evidence="1" type="ORF">CYJ47_02350</name>
</gene>
<dbReference type="Proteomes" id="UP000234560">
    <property type="component" value="Chromosome"/>
</dbReference>
<organism evidence="1 2">
    <name type="scientific">Corynebacterium pyruviciproducens</name>
    <dbReference type="NCBI Taxonomy" id="598660"/>
    <lineage>
        <taxon>Bacteria</taxon>
        <taxon>Bacillati</taxon>
        <taxon>Actinomycetota</taxon>
        <taxon>Actinomycetes</taxon>
        <taxon>Mycobacteriales</taxon>
        <taxon>Corynebacteriaceae</taxon>
        <taxon>Corynebacterium</taxon>
    </lineage>
</organism>
<dbReference type="InterPro" id="IPR046900">
    <property type="entry name" value="ABC-3C_MC7"/>
</dbReference>
<proteinExistence type="predicted"/>
<dbReference type="Pfam" id="PF20292">
    <property type="entry name" value="MC7"/>
    <property type="match status" value="1"/>
</dbReference>
<reference evidence="1" key="1">
    <citation type="submission" date="2017-12" db="EMBL/GenBank/DDBJ databases">
        <authorList>
            <person name="Thomas-White K."/>
            <person name="Wolfe A.J."/>
        </authorList>
    </citation>
    <scope>NUCLEOTIDE SEQUENCE</scope>
    <source>
        <strain evidence="1">UMB0763</strain>
    </source>
</reference>